<proteinExistence type="predicted"/>
<feature type="domain" description="ExoI C-terminal" evidence="16">
    <location>
        <begin position="373"/>
        <end position="495"/>
    </location>
</feature>
<dbReference type="Pfam" id="PF08411">
    <property type="entry name" value="ExoI_SH3"/>
    <property type="match status" value="1"/>
</dbReference>
<evidence type="ECO:0000256" key="5">
    <source>
        <dbReference type="ARBA" id="ARBA00022722"/>
    </source>
</evidence>
<dbReference type="PROSITE" id="PS51784">
    <property type="entry name" value="EXOI_SH3"/>
    <property type="match status" value="1"/>
</dbReference>
<dbReference type="PROSITE" id="PS51785">
    <property type="entry name" value="EXOI_C"/>
    <property type="match status" value="1"/>
</dbReference>
<dbReference type="InterPro" id="IPR012337">
    <property type="entry name" value="RNaseH-like_sf"/>
</dbReference>
<dbReference type="Gene3D" id="3.30.1520.20">
    <property type="entry name" value="Exonuclease ExoI, domain 2"/>
    <property type="match status" value="1"/>
</dbReference>
<evidence type="ECO:0000256" key="1">
    <source>
        <dbReference type="ARBA" id="ARBA00000563"/>
    </source>
</evidence>
<dbReference type="InterPro" id="IPR038649">
    <property type="entry name" value="EXOI_SH3_sf"/>
</dbReference>
<keyword evidence="12 14" id="KW-0234">DNA repair</keyword>
<dbReference type="InterPro" id="IPR034747">
    <property type="entry name" value="EXOI_SH3"/>
</dbReference>
<evidence type="ECO:0000256" key="8">
    <source>
        <dbReference type="ARBA" id="ARBA00022801"/>
    </source>
</evidence>
<dbReference type="EMBL" id="BAAAEU010000024">
    <property type="protein sequence ID" value="GAA0719619.1"/>
    <property type="molecule type" value="Genomic_DNA"/>
</dbReference>
<dbReference type="Gene3D" id="1.10.287.1240">
    <property type="match status" value="1"/>
</dbReference>
<protein>
    <recommendedName>
        <fullName evidence="4 14">Exodeoxyribonuclease I</fullName>
        <ecNumber evidence="3 14">3.1.11.1</ecNumber>
    </recommendedName>
</protein>
<dbReference type="Pfam" id="PF00929">
    <property type="entry name" value="RNase_T"/>
    <property type="match status" value="1"/>
</dbReference>
<dbReference type="InterPro" id="IPR013520">
    <property type="entry name" value="Ribonucl_H"/>
</dbReference>
<comment type="cofactor">
    <cofactor evidence="2">
        <name>Mg(2+)</name>
        <dbReference type="ChEBI" id="CHEBI:18420"/>
    </cofactor>
</comment>
<evidence type="ECO:0000256" key="13">
    <source>
        <dbReference type="ARBA" id="ARBA00046792"/>
    </source>
</evidence>
<evidence type="ECO:0000256" key="3">
    <source>
        <dbReference type="ARBA" id="ARBA00012108"/>
    </source>
</evidence>
<dbReference type="InterPro" id="IPR022894">
    <property type="entry name" value="Oligoribonuclease"/>
</dbReference>
<dbReference type="EC" id="3.1.11.1" evidence="3 14"/>
<evidence type="ECO:0000256" key="10">
    <source>
        <dbReference type="ARBA" id="ARBA00022842"/>
    </source>
</evidence>
<dbReference type="CDD" id="cd06138">
    <property type="entry name" value="ExoI_N"/>
    <property type="match status" value="1"/>
</dbReference>
<dbReference type="Gene3D" id="1.20.1280.70">
    <property type="entry name" value="Exonuclease ExoI, domain 3"/>
    <property type="match status" value="1"/>
</dbReference>
<feature type="domain" description="ExoI SH3-like" evidence="15">
    <location>
        <begin position="215"/>
        <end position="369"/>
    </location>
</feature>
<keyword evidence="8 14" id="KW-0378">Hydrolase</keyword>
<dbReference type="NCBIfam" id="NF008746">
    <property type="entry name" value="PRK11779.1"/>
    <property type="match status" value="1"/>
</dbReference>
<comment type="catalytic activity">
    <reaction evidence="1 14">
        <text>Exonucleolytic cleavage in the 3'- to 5'-direction to yield nucleoside 5'-phosphates.</text>
        <dbReference type="EC" id="3.1.11.1"/>
    </reaction>
</comment>
<dbReference type="SUPFAM" id="SSF53098">
    <property type="entry name" value="Ribonuclease H-like"/>
    <property type="match status" value="1"/>
</dbReference>
<reference evidence="17 18" key="1">
    <citation type="journal article" date="2019" name="Int. J. Syst. Evol. Microbiol.">
        <title>The Global Catalogue of Microorganisms (GCM) 10K type strain sequencing project: providing services to taxonomists for standard genome sequencing and annotation.</title>
        <authorList>
            <consortium name="The Broad Institute Genomics Platform"/>
            <consortium name="The Broad Institute Genome Sequencing Center for Infectious Disease"/>
            <person name="Wu L."/>
            <person name="Ma J."/>
        </authorList>
    </citation>
    <scope>NUCLEOTIDE SEQUENCE [LARGE SCALE GENOMIC DNA]</scope>
    <source>
        <strain evidence="17 18">JCM 15421</strain>
    </source>
</reference>
<dbReference type="InterPro" id="IPR058561">
    <property type="entry name" value="Exonuc_1_C"/>
</dbReference>
<evidence type="ECO:0000259" key="16">
    <source>
        <dbReference type="PROSITE" id="PS51785"/>
    </source>
</evidence>
<evidence type="ECO:0000256" key="11">
    <source>
        <dbReference type="ARBA" id="ARBA00023125"/>
    </source>
</evidence>
<dbReference type="PIRSF" id="PIRSF000977">
    <property type="entry name" value="Exodeoxyribonuclease_I"/>
    <property type="match status" value="1"/>
</dbReference>
<evidence type="ECO:0000313" key="17">
    <source>
        <dbReference type="EMBL" id="GAA0719619.1"/>
    </source>
</evidence>
<keyword evidence="11" id="KW-0238">DNA-binding</keyword>
<dbReference type="InterPro" id="IPR036397">
    <property type="entry name" value="RNaseH_sf"/>
</dbReference>
<evidence type="ECO:0000256" key="7">
    <source>
        <dbReference type="ARBA" id="ARBA00022763"/>
    </source>
</evidence>
<evidence type="ECO:0000256" key="12">
    <source>
        <dbReference type="ARBA" id="ARBA00023204"/>
    </source>
</evidence>
<organism evidence="17 18">
    <name type="scientific">Dokdonella soli</name>
    <dbReference type="NCBI Taxonomy" id="529810"/>
    <lineage>
        <taxon>Bacteria</taxon>
        <taxon>Pseudomonadati</taxon>
        <taxon>Pseudomonadota</taxon>
        <taxon>Gammaproteobacteria</taxon>
        <taxon>Lysobacterales</taxon>
        <taxon>Rhodanobacteraceae</taxon>
        <taxon>Dokdonella</taxon>
    </lineage>
</organism>
<evidence type="ECO:0000256" key="4">
    <source>
        <dbReference type="ARBA" id="ARBA00019900"/>
    </source>
</evidence>
<keyword evidence="7 14" id="KW-0227">DNA damage</keyword>
<dbReference type="Proteomes" id="UP001501523">
    <property type="component" value="Unassembled WGS sequence"/>
</dbReference>
<evidence type="ECO:0000313" key="18">
    <source>
        <dbReference type="Proteomes" id="UP001501523"/>
    </source>
</evidence>
<gene>
    <name evidence="17" type="primary">sbcB</name>
    <name evidence="17" type="ORF">GCM10009105_28270</name>
</gene>
<evidence type="ECO:0000256" key="2">
    <source>
        <dbReference type="ARBA" id="ARBA00001946"/>
    </source>
</evidence>
<keyword evidence="10" id="KW-0460">Magnesium</keyword>
<dbReference type="SMART" id="SM00479">
    <property type="entry name" value="EXOIII"/>
    <property type="match status" value="1"/>
</dbReference>
<sequence length="496" mass="56183">MLETLGSQRPHLARYARGTMTQTFLWHDYETTGADPRRDRPAQFAAIRTTLDLEPIGEPVSLYCKPAPDVLPHPEACLITGITPQQMQREGVIEAEFAAVVNEHMAEPGTCSVGYNSLRFDDEFTRHLLYRNFHDPYEREWKDGNSRWDLIDLARLCYALRPDGIEWPRREDGSPSFRLEHLAGANHIVQQRAHDAVSDVEALIGFARLIRVRQPRLWEFYFGLRRKQRVFELLDVARMTPLVHVSSRYPASRGCLALIAPLAMHPTLPNGVIAYDLDIDPAPLLELDADDVADRVFTARADLPEEVERIPLKVIHANRAPALAPISVLKGVDLARITLDPERALAHLERLRGVDGLAAKLQRVFSRGEARAAAADPELALYDGFPSDADKQLLRSVRKTPPEQLGTHAFPFRDARYPELLFRYRARNWPGTLSADESERWDAFRRRRLDTATPLTALTREDYLATIARLRADPALPADQQPLLDALESWEGELRG</sequence>
<evidence type="ECO:0000256" key="9">
    <source>
        <dbReference type="ARBA" id="ARBA00022839"/>
    </source>
</evidence>
<dbReference type="InterPro" id="IPR013620">
    <property type="entry name" value="Exonuc_1_SH3"/>
</dbReference>
<comment type="caution">
    <text evidence="17">The sequence shown here is derived from an EMBL/GenBank/DDBJ whole genome shotgun (WGS) entry which is preliminary data.</text>
</comment>
<dbReference type="Pfam" id="PF26016">
    <property type="entry name" value="ExoI_C"/>
    <property type="match status" value="1"/>
</dbReference>
<keyword evidence="18" id="KW-1185">Reference proteome</keyword>
<dbReference type="InterPro" id="IPR023607">
    <property type="entry name" value="Exodeoxyribonuclease_I"/>
</dbReference>
<evidence type="ECO:0000256" key="6">
    <source>
        <dbReference type="ARBA" id="ARBA00022723"/>
    </source>
</evidence>
<evidence type="ECO:0000259" key="15">
    <source>
        <dbReference type="PROSITE" id="PS51784"/>
    </source>
</evidence>
<name>A0ABN1IR62_9GAMM</name>
<dbReference type="Gene3D" id="3.30.420.10">
    <property type="entry name" value="Ribonuclease H-like superfamily/Ribonuclease H"/>
    <property type="match status" value="1"/>
</dbReference>
<keyword evidence="5 14" id="KW-0540">Nuclease</keyword>
<dbReference type="PANTHER" id="PTHR11046:SF11">
    <property type="entry name" value="EXODEOXYRIBONUCLEASE I"/>
    <property type="match status" value="1"/>
</dbReference>
<accession>A0ABN1IR62</accession>
<keyword evidence="6" id="KW-0479">Metal-binding</keyword>
<keyword evidence="9 14" id="KW-0269">Exonuclease</keyword>
<evidence type="ECO:0000256" key="14">
    <source>
        <dbReference type="PIRNR" id="PIRNR000977"/>
    </source>
</evidence>
<dbReference type="PANTHER" id="PTHR11046">
    <property type="entry name" value="OLIGORIBONUCLEASE, MITOCHONDRIAL"/>
    <property type="match status" value="1"/>
</dbReference>
<comment type="subunit">
    <text evidence="13">Monomer. Interacts with ssb (via C-terminus); this interaction stimulates the exonuclease activity by recruiting the enzyme to its substrate.</text>
</comment>